<reference evidence="7 8" key="1">
    <citation type="journal article" date="2014" name="BMC Genomics">
        <title>Comparison of environmental and isolate Sulfobacillus genomes reveals diverse carbon, sulfur, nitrogen, and hydrogen metabolisms.</title>
        <authorList>
            <person name="Justice N.B."/>
            <person name="Norman A."/>
            <person name="Brown C.T."/>
            <person name="Singh A."/>
            <person name="Thomas B.C."/>
            <person name="Banfield J.F."/>
        </authorList>
    </citation>
    <scope>NUCLEOTIDE SEQUENCE [LARGE SCALE GENOMIC DNA]</scope>
    <source>
        <strain evidence="7">AMDSBA3</strain>
    </source>
</reference>
<organism evidence="7 8">
    <name type="scientific">Sulfobacillus acidophilus</name>
    <dbReference type="NCBI Taxonomy" id="53633"/>
    <lineage>
        <taxon>Bacteria</taxon>
        <taxon>Bacillati</taxon>
        <taxon>Bacillota</taxon>
        <taxon>Clostridia</taxon>
        <taxon>Eubacteriales</taxon>
        <taxon>Clostridiales Family XVII. Incertae Sedis</taxon>
        <taxon>Sulfobacillus</taxon>
    </lineage>
</organism>
<dbReference type="InterPro" id="IPR025971">
    <property type="entry name" value="LppP/LprE"/>
</dbReference>
<comment type="caution">
    <text evidence="7">The sequence shown here is derived from an EMBL/GenBank/DDBJ whole genome shotgun (WGS) entry which is preliminary data.</text>
</comment>
<name>A0A2T2WKI7_9FIRM</name>
<proteinExistence type="predicted"/>
<keyword evidence="3" id="KW-0472">Membrane</keyword>
<evidence type="ECO:0000256" key="2">
    <source>
        <dbReference type="ARBA" id="ARBA00022729"/>
    </source>
</evidence>
<evidence type="ECO:0000313" key="8">
    <source>
        <dbReference type="Proteomes" id="UP000241848"/>
    </source>
</evidence>
<evidence type="ECO:0000256" key="1">
    <source>
        <dbReference type="ARBA" id="ARBA00022475"/>
    </source>
</evidence>
<gene>
    <name evidence="7" type="ORF">C7B45_05340</name>
</gene>
<feature type="chain" id="PRO_5015665813" evidence="6">
    <location>
        <begin position="25"/>
        <end position="321"/>
    </location>
</feature>
<sequence length="321" mass="33839">MRRVWLAGLAGMVLAGGWSGTALAASPVNVPSAAQIAKVMHSYRERGVPGETYTPSLNSLTTTPTPSGHGMDAAVIGGRFPTADGYGQLVFFFDDGRFVGLNSPDEAVAVEKLSAAGPGAFRVTYASYTPHDALDDPTLSPVTITYHVQATGVAASKPLGPTVHDHLGVAQREVAASRHTIQQAVARFREAGVAHETYHPLWNTLLTLPGSGNQVITALTAVRWPTADGYGQVVFFFDGNRFVGLNSPFEASAILRVARAGESRVRITYANYTPDDALDDPTLKPVTITYTVRATGVISSAPLPAGVKNGLRAVLTSGPDR</sequence>
<accession>A0A2T2WKI7</accession>
<keyword evidence="2 6" id="KW-0732">Signal</keyword>
<evidence type="ECO:0000256" key="4">
    <source>
        <dbReference type="ARBA" id="ARBA00023139"/>
    </source>
</evidence>
<dbReference type="EMBL" id="PXYV01000012">
    <property type="protein sequence ID" value="PSR22759.1"/>
    <property type="molecule type" value="Genomic_DNA"/>
</dbReference>
<dbReference type="Proteomes" id="UP000241848">
    <property type="component" value="Unassembled WGS sequence"/>
</dbReference>
<keyword evidence="1" id="KW-1003">Cell membrane</keyword>
<evidence type="ECO:0000256" key="3">
    <source>
        <dbReference type="ARBA" id="ARBA00023136"/>
    </source>
</evidence>
<feature type="signal peptide" evidence="6">
    <location>
        <begin position="1"/>
        <end position="24"/>
    </location>
</feature>
<keyword evidence="5" id="KW-0449">Lipoprotein</keyword>
<evidence type="ECO:0000313" key="7">
    <source>
        <dbReference type="EMBL" id="PSR22759.1"/>
    </source>
</evidence>
<dbReference type="AlphaFoldDB" id="A0A2T2WKI7"/>
<dbReference type="Pfam" id="PF14041">
    <property type="entry name" value="Lipoprotein_21"/>
    <property type="match status" value="2"/>
</dbReference>
<evidence type="ECO:0000256" key="5">
    <source>
        <dbReference type="ARBA" id="ARBA00023288"/>
    </source>
</evidence>
<evidence type="ECO:0000256" key="6">
    <source>
        <dbReference type="SAM" id="SignalP"/>
    </source>
</evidence>
<protein>
    <submittedName>
        <fullName evidence="7">Uncharacterized protein</fullName>
    </submittedName>
</protein>
<keyword evidence="4" id="KW-0564">Palmitate</keyword>